<evidence type="ECO:0000313" key="3">
    <source>
        <dbReference type="EMBL" id="CAP24985.1"/>
    </source>
</evidence>
<keyword evidence="2" id="KW-0472">Membrane</keyword>
<feature type="compositionally biased region" description="Basic and acidic residues" evidence="1">
    <location>
        <begin position="59"/>
        <end position="72"/>
    </location>
</feature>
<dbReference type="AlphaFoldDB" id="A8WWH6"/>
<name>A8WWH6_CAEBR</name>
<gene>
    <name evidence="3 5" type="ORF">CBG04237</name>
    <name evidence="3" type="ORF">CBG_04237</name>
</gene>
<evidence type="ECO:0000256" key="2">
    <source>
        <dbReference type="SAM" id="Phobius"/>
    </source>
</evidence>
<evidence type="ECO:0000313" key="5">
    <source>
        <dbReference type="WormBase" id="CBG04237"/>
    </source>
</evidence>
<dbReference type="Proteomes" id="UP000008549">
    <property type="component" value="Unassembled WGS sequence"/>
</dbReference>
<evidence type="ECO:0000256" key="1">
    <source>
        <dbReference type="SAM" id="MobiDB-lite"/>
    </source>
</evidence>
<feature type="region of interest" description="Disordered" evidence="1">
    <location>
        <begin position="1"/>
        <end position="94"/>
    </location>
</feature>
<dbReference type="OMA" id="WQMIFSA"/>
<dbReference type="CTD" id="8581591"/>
<reference evidence="3 4" key="1">
    <citation type="journal article" date="2003" name="PLoS Biol.">
        <title>The genome sequence of Caenorhabditis briggsae: a platform for comparative genomics.</title>
        <authorList>
            <person name="Stein L.D."/>
            <person name="Bao Z."/>
            <person name="Blasiar D."/>
            <person name="Blumenthal T."/>
            <person name="Brent M.R."/>
            <person name="Chen N."/>
            <person name="Chinwalla A."/>
            <person name="Clarke L."/>
            <person name="Clee C."/>
            <person name="Coghlan A."/>
            <person name="Coulson A."/>
            <person name="D'Eustachio P."/>
            <person name="Fitch D.H."/>
            <person name="Fulton L.A."/>
            <person name="Fulton R.E."/>
            <person name="Griffiths-Jones S."/>
            <person name="Harris T.W."/>
            <person name="Hillier L.W."/>
            <person name="Kamath R."/>
            <person name="Kuwabara P.E."/>
            <person name="Mardis E.R."/>
            <person name="Marra M.A."/>
            <person name="Miner T.L."/>
            <person name="Minx P."/>
            <person name="Mullikin J.C."/>
            <person name="Plumb R.W."/>
            <person name="Rogers J."/>
            <person name="Schein J.E."/>
            <person name="Sohrmann M."/>
            <person name="Spieth J."/>
            <person name="Stajich J.E."/>
            <person name="Wei C."/>
            <person name="Willey D."/>
            <person name="Wilson R.K."/>
            <person name="Durbin R."/>
            <person name="Waterston R.H."/>
        </authorList>
    </citation>
    <scope>NUCLEOTIDE SEQUENCE [LARGE SCALE GENOMIC DNA]</scope>
    <source>
        <strain evidence="3 4">AF16</strain>
    </source>
</reference>
<dbReference type="EMBL" id="HE600926">
    <property type="protein sequence ID" value="CAP24985.1"/>
    <property type="molecule type" value="Genomic_DNA"/>
</dbReference>
<feature type="compositionally biased region" description="Low complexity" evidence="1">
    <location>
        <begin position="22"/>
        <end position="31"/>
    </location>
</feature>
<dbReference type="HOGENOM" id="CLU_1918995_0_0_1"/>
<dbReference type="KEGG" id="cbr:CBG_04237"/>
<feature type="compositionally biased region" description="Basic residues" evidence="1">
    <location>
        <begin position="73"/>
        <end position="82"/>
    </location>
</feature>
<dbReference type="eggNOG" id="ENOG502TI75">
    <property type="taxonomic scope" value="Eukaryota"/>
</dbReference>
<dbReference type="GeneID" id="8581591"/>
<dbReference type="InParanoid" id="A8WWH6"/>
<dbReference type="WormBase" id="CBG04237">
    <property type="protein sequence ID" value="CBP39729"/>
    <property type="gene ID" value="WBGene00026954"/>
</dbReference>
<evidence type="ECO:0000313" key="4">
    <source>
        <dbReference type="Proteomes" id="UP000008549"/>
    </source>
</evidence>
<organism evidence="3 4">
    <name type="scientific">Caenorhabditis briggsae</name>
    <dbReference type="NCBI Taxonomy" id="6238"/>
    <lineage>
        <taxon>Eukaryota</taxon>
        <taxon>Metazoa</taxon>
        <taxon>Ecdysozoa</taxon>
        <taxon>Nematoda</taxon>
        <taxon>Chromadorea</taxon>
        <taxon>Rhabditida</taxon>
        <taxon>Rhabditina</taxon>
        <taxon>Rhabditomorpha</taxon>
        <taxon>Rhabditoidea</taxon>
        <taxon>Rhabditidae</taxon>
        <taxon>Peloderinae</taxon>
        <taxon>Caenorhabditis</taxon>
    </lineage>
</organism>
<reference evidence="3 4" key="2">
    <citation type="journal article" date="2011" name="PLoS Genet.">
        <title>Caenorhabditis briggsae recombinant inbred line genotypes reveal inter-strain incompatibility and the evolution of recombination.</title>
        <authorList>
            <person name="Ross J.A."/>
            <person name="Koboldt D.C."/>
            <person name="Staisch J.E."/>
            <person name="Chamberlin H.M."/>
            <person name="Gupta B.P."/>
            <person name="Miller R.D."/>
            <person name="Baird S.E."/>
            <person name="Haag E.S."/>
        </authorList>
    </citation>
    <scope>NUCLEOTIDE SEQUENCE [LARGE SCALE GENOMIC DNA]</scope>
    <source>
        <strain evidence="3 4">AF16</strain>
    </source>
</reference>
<keyword evidence="2" id="KW-0812">Transmembrane</keyword>
<protein>
    <submittedName>
        <fullName evidence="3">Protein CBG04237</fullName>
    </submittedName>
</protein>
<proteinExistence type="predicted"/>
<dbReference type="RefSeq" id="XP_002639598.1">
    <property type="nucleotide sequence ID" value="XM_002639552.1"/>
</dbReference>
<feature type="transmembrane region" description="Helical" evidence="2">
    <location>
        <begin position="103"/>
        <end position="124"/>
    </location>
</feature>
<dbReference type="FunCoup" id="A8WWH6">
    <property type="interactions" value="803"/>
</dbReference>
<keyword evidence="2" id="KW-1133">Transmembrane helix</keyword>
<keyword evidence="4" id="KW-1185">Reference proteome</keyword>
<accession>A8WWH6</accession>
<sequence length="150" mass="15989">MADDAYEFLSPDLLAPPPPVNVPAAGGAPVNEAPQTPVNELAPVSAAEKFQVQPALATKDSKSKSKSRESGKPKKKKTKRSTGSRSHESSEPLPSLSSFKWQMIFSAVLVFASVAITLMVLLTGDEKKVAELFKQVTKPTGGLVTVKWIA</sequence>
<feature type="non-terminal residue" evidence="3">
    <location>
        <position position="150"/>
    </location>
</feature>